<dbReference type="PROSITE" id="PS51450">
    <property type="entry name" value="LRR"/>
    <property type="match status" value="1"/>
</dbReference>
<feature type="region of interest" description="Disordered" evidence="9">
    <location>
        <begin position="70"/>
        <end position="105"/>
    </location>
</feature>
<dbReference type="InterPro" id="IPR003591">
    <property type="entry name" value="Leu-rich_rpt_typical-subtyp"/>
</dbReference>
<feature type="domain" description="Protein kinase" evidence="11">
    <location>
        <begin position="412"/>
        <end position="696"/>
    </location>
</feature>
<dbReference type="PRINTS" id="PR00401">
    <property type="entry name" value="SH2DOMAIN"/>
</dbReference>
<dbReference type="GO" id="GO:0005524">
    <property type="term" value="F:ATP binding"/>
    <property type="evidence" value="ECO:0007669"/>
    <property type="project" value="UniProtKB-KW"/>
</dbReference>
<keyword evidence="4" id="KW-0547">Nucleotide-binding</keyword>
<dbReference type="SMART" id="SM00369">
    <property type="entry name" value="LRR_TYP"/>
    <property type="match status" value="2"/>
</dbReference>
<dbReference type="PANTHER" id="PTHR24418">
    <property type="entry name" value="TYROSINE-PROTEIN KINASE"/>
    <property type="match status" value="1"/>
</dbReference>
<evidence type="ECO:0000259" key="11">
    <source>
        <dbReference type="PROSITE" id="PS50011"/>
    </source>
</evidence>
<evidence type="ECO:0000256" key="4">
    <source>
        <dbReference type="ARBA" id="ARBA00022741"/>
    </source>
</evidence>
<comment type="caution">
    <text evidence="12">The sequence shown here is derived from an EMBL/GenBank/DDBJ whole genome shotgun (WGS) entry which is preliminary data.</text>
</comment>
<feature type="compositionally biased region" description="Polar residues" evidence="9">
    <location>
        <begin position="83"/>
        <end position="96"/>
    </location>
</feature>
<dbReference type="PROSITE" id="PS50001">
    <property type="entry name" value="SH2"/>
    <property type="match status" value="2"/>
</dbReference>
<dbReference type="Pfam" id="PF13855">
    <property type="entry name" value="LRR_8"/>
    <property type="match status" value="1"/>
</dbReference>
<dbReference type="CDD" id="cd00173">
    <property type="entry name" value="SH2"/>
    <property type="match status" value="2"/>
</dbReference>
<dbReference type="InterPro" id="IPR050198">
    <property type="entry name" value="Non-receptor_tyrosine_kinases"/>
</dbReference>
<dbReference type="InterPro" id="IPR011009">
    <property type="entry name" value="Kinase-like_dom_sf"/>
</dbReference>
<dbReference type="PROSITE" id="PS50011">
    <property type="entry name" value="PROTEIN_KINASE_DOM"/>
    <property type="match status" value="1"/>
</dbReference>
<gene>
    <name evidence="12" type="ORF">PROFUN_13321</name>
</gene>
<dbReference type="InterPro" id="IPR032675">
    <property type="entry name" value="LRR_dom_sf"/>
</dbReference>
<dbReference type="Gene3D" id="3.80.10.10">
    <property type="entry name" value="Ribonuclease Inhibitor"/>
    <property type="match status" value="1"/>
</dbReference>
<evidence type="ECO:0000313" key="12">
    <source>
        <dbReference type="EMBL" id="PRP78743.1"/>
    </source>
</evidence>
<keyword evidence="8" id="KW-0727">SH2 domain</keyword>
<accession>A0A2P6N480</accession>
<evidence type="ECO:0000256" key="9">
    <source>
        <dbReference type="SAM" id="MobiDB-lite"/>
    </source>
</evidence>
<keyword evidence="2" id="KW-0808">Transferase</keyword>
<dbReference type="InterPro" id="IPR001245">
    <property type="entry name" value="Ser-Thr/Tyr_kinase_cat_dom"/>
</dbReference>
<dbReference type="SMART" id="SM00252">
    <property type="entry name" value="SH2"/>
    <property type="match status" value="2"/>
</dbReference>
<dbReference type="OrthoDB" id="538607at2759"/>
<reference evidence="12 13" key="1">
    <citation type="journal article" date="2018" name="Genome Biol. Evol.">
        <title>Multiple Roots of Fruiting Body Formation in Amoebozoa.</title>
        <authorList>
            <person name="Hillmann F."/>
            <person name="Forbes G."/>
            <person name="Novohradska S."/>
            <person name="Ferling I."/>
            <person name="Riege K."/>
            <person name="Groth M."/>
            <person name="Westermann M."/>
            <person name="Marz M."/>
            <person name="Spaller T."/>
            <person name="Winckler T."/>
            <person name="Schaap P."/>
            <person name="Glockner G."/>
        </authorList>
    </citation>
    <scope>NUCLEOTIDE SEQUENCE [LARGE SCALE GENOMIC DNA]</scope>
    <source>
        <strain evidence="12 13">Jena</strain>
    </source>
</reference>
<dbReference type="Proteomes" id="UP000241769">
    <property type="component" value="Unassembled WGS sequence"/>
</dbReference>
<keyword evidence="13" id="KW-1185">Reference proteome</keyword>
<name>A0A2P6N480_9EUKA</name>
<dbReference type="GO" id="GO:0004713">
    <property type="term" value="F:protein tyrosine kinase activity"/>
    <property type="evidence" value="ECO:0007669"/>
    <property type="project" value="UniProtKB-KW"/>
</dbReference>
<proteinExistence type="predicted"/>
<evidence type="ECO:0000256" key="8">
    <source>
        <dbReference type="PROSITE-ProRule" id="PRU00191"/>
    </source>
</evidence>
<keyword evidence="5" id="KW-0418">Kinase</keyword>
<dbReference type="InParanoid" id="A0A2P6N480"/>
<evidence type="ECO:0000256" key="7">
    <source>
        <dbReference type="ARBA" id="ARBA00023137"/>
    </source>
</evidence>
<dbReference type="SUPFAM" id="SSF55550">
    <property type="entry name" value="SH2 domain"/>
    <property type="match status" value="2"/>
</dbReference>
<keyword evidence="6" id="KW-0067">ATP-binding</keyword>
<evidence type="ECO:0000256" key="1">
    <source>
        <dbReference type="ARBA" id="ARBA00022614"/>
    </source>
</evidence>
<dbReference type="Pfam" id="PF00017">
    <property type="entry name" value="SH2"/>
    <property type="match status" value="2"/>
</dbReference>
<keyword evidence="7" id="KW-0829">Tyrosine-protein kinase</keyword>
<dbReference type="EMBL" id="MDYQ01000208">
    <property type="protein sequence ID" value="PRP78743.1"/>
    <property type="molecule type" value="Genomic_DNA"/>
</dbReference>
<evidence type="ECO:0000256" key="5">
    <source>
        <dbReference type="ARBA" id="ARBA00022777"/>
    </source>
</evidence>
<feature type="domain" description="SH2" evidence="10">
    <location>
        <begin position="793"/>
        <end position="865"/>
    </location>
</feature>
<keyword evidence="1" id="KW-0433">Leucine-rich repeat</keyword>
<evidence type="ECO:0000256" key="6">
    <source>
        <dbReference type="ARBA" id="ARBA00022840"/>
    </source>
</evidence>
<evidence type="ECO:0000256" key="3">
    <source>
        <dbReference type="ARBA" id="ARBA00022737"/>
    </source>
</evidence>
<evidence type="ECO:0000256" key="2">
    <source>
        <dbReference type="ARBA" id="ARBA00022679"/>
    </source>
</evidence>
<evidence type="ECO:0000313" key="13">
    <source>
        <dbReference type="Proteomes" id="UP000241769"/>
    </source>
</evidence>
<dbReference type="InterPro" id="IPR000719">
    <property type="entry name" value="Prot_kinase_dom"/>
</dbReference>
<dbReference type="SUPFAM" id="SSF52075">
    <property type="entry name" value="Outer arm dynein light chain 1"/>
    <property type="match status" value="1"/>
</dbReference>
<protein>
    <submittedName>
        <fullName evidence="12">SH2 domain-containing protein</fullName>
    </submittedName>
</protein>
<dbReference type="Pfam" id="PF07714">
    <property type="entry name" value="PK_Tyr_Ser-Thr"/>
    <property type="match status" value="1"/>
</dbReference>
<dbReference type="Gene3D" id="1.10.510.10">
    <property type="entry name" value="Transferase(Phosphotransferase) domain 1"/>
    <property type="match status" value="1"/>
</dbReference>
<sequence>MNDLDFSSWECNDKVRRLTRNQGLLSKGNLRWEGTGAITFGTIGPEFSHIPVERFYIHLRQKAFDHSCRDMDGEAGQQEGHDSTPTSPLSSQNGSTKAKKGIYASQSAPNKTQLSTVDLKNGFIAAIDSPFDGFFLTCGLCLSHLMRSSAHQHAGHSEKIQIDDGTLESRIRKAKWTKILDLSGFDLDQIPESVWELNGIVELNLSENRLTQIPPTIRNLSSLRSLNLSHNQFTFLPFELSTLKSLTDIKISFNPISSDLKVAHWTGQLKDYLRCLGSPGTSLRVNCGDGRSISKQGLSQSHSFSGFGNFVRMQSKTSKQTTDRLKQWEKAYNVVQFGAQVHPQSRLTTSTRHNMEHPLDNSMVNSHRPVNFIHGGNHEMNEEGEGGIIAEENYGSTVAISMMGPDMNNNGIAWGESFREGISSGTVQGTHYLENMCEADYTVRAIHLGKGEKWQWLEHMTPLSDYRHLNINRINGIVKLSKRKTKFLIEPSWASDMDVDDVYAVIMERTFHGNIKDWTAANQFQPFPLKRKMLAARQVALGMDFLHSRNPPVIHHNLTSSNVLVFQQNCVKISDYFLGNRMMKEYYSEYNNVKDGHMKSAYTCPYWMAPEILENEEGGIKSDVYSYGMLLMELVNGTQPFSDITSMDELTSSEERPQLQSPVPQTLDTLIQRCLNQRPEDRPTFQQILIDFDILLTETVLEDKVASSFWNSSFRGQDFVGWRDFIVEFHRYFKIEGLPMEKDNTMTTIMHHIMADSDEAVTIENFCKVIQWFGPLDGFNFMKRISDIHEESWFHGNLSSIQAEDVLQEKARGTFLVRYSASHPGNYAISVNGEEGIVKHYKVWHRPGGGYSLGKEQYPDLKALIAGRTELLNLRFPCVKGERYSDSNFWTTHETDESNSTKTVVSLKKLCYRFIYRNTQLYPKISDVLPHDLMEHYRCTFVDSITSDEAGRVLWKEYWLMEDDVPFNTFVLALSDMLKIGISQGSTHYITLQSLVRDIADSDSERITIETFSKLLEWFGPLDGQFLDKIAKIITKPWFHGNMTHMQAEKHIMKHSGTKKGTYLIRFSSKNRGYFTITVIGRNRTLLHYRVYYNRSEAKYNIGRSGFGSLDEIITNYSRELWLKMPCPGSKNVIVLLLEWNAFVHSCQTLAVSQDCLKRLVSILNNNYKHLVSPPTLMAFDESVFGYHPCKSTQMKLAEIGEATPIARYPNKDHEYGFLFFQGSSFIQGKEKRLPYEASIGKDRPTPTESLISDKAFGHFSSTLDFIDMGIHATVGFSKTDVPWLHTLIQHNLPVHHHWDKDGKPNYNTIITTIIINWVGGDCRVDESKNVSILALSPILLIKYPRLFSHVKDSSGGKLACLQKISKEKISGKAEGNLFYGTTSILLSSMMGTVMLLTAAMINMSGTEAISLLPYKVLWSKWYGHAPLDNTREDLGVAHSQHTIRSVYGIDMGLIWDIQQLVKYC</sequence>
<feature type="domain" description="SH2" evidence="10">
    <location>
        <begin position="1038"/>
        <end position="1120"/>
    </location>
</feature>
<evidence type="ECO:0000259" key="10">
    <source>
        <dbReference type="PROSITE" id="PS50001"/>
    </source>
</evidence>
<dbReference type="InterPro" id="IPR000980">
    <property type="entry name" value="SH2"/>
</dbReference>
<organism evidence="12 13">
    <name type="scientific">Planoprotostelium fungivorum</name>
    <dbReference type="NCBI Taxonomy" id="1890364"/>
    <lineage>
        <taxon>Eukaryota</taxon>
        <taxon>Amoebozoa</taxon>
        <taxon>Evosea</taxon>
        <taxon>Variosea</taxon>
        <taxon>Cavosteliida</taxon>
        <taxon>Cavosteliaceae</taxon>
        <taxon>Planoprotostelium</taxon>
    </lineage>
</organism>
<dbReference type="InterPro" id="IPR036860">
    <property type="entry name" value="SH2_dom_sf"/>
</dbReference>
<dbReference type="InterPro" id="IPR001611">
    <property type="entry name" value="Leu-rich_rpt"/>
</dbReference>
<keyword evidence="3" id="KW-0677">Repeat</keyword>
<dbReference type="SUPFAM" id="SSF56112">
    <property type="entry name" value="Protein kinase-like (PK-like)"/>
    <property type="match status" value="1"/>
</dbReference>
<dbReference type="STRING" id="1890364.A0A2P6N480"/>
<dbReference type="Gene3D" id="3.30.505.10">
    <property type="entry name" value="SH2 domain"/>
    <property type="match status" value="2"/>
</dbReference>